<dbReference type="AlphaFoldDB" id="A0A1R3RWQ7"/>
<name>A0A1R3RWQ7_ASPC5</name>
<dbReference type="VEuPathDB" id="FungiDB:ASPCADRAFT_140383"/>
<dbReference type="OrthoDB" id="37537at2759"/>
<reference evidence="4" key="1">
    <citation type="journal article" date="2017" name="Genome Biol.">
        <title>Comparative genomics reveals high biological diversity and specific adaptations in the industrially and medically important fungal genus Aspergillus.</title>
        <authorList>
            <person name="de Vries R.P."/>
            <person name="Riley R."/>
            <person name="Wiebenga A."/>
            <person name="Aguilar-Osorio G."/>
            <person name="Amillis S."/>
            <person name="Uchima C.A."/>
            <person name="Anderluh G."/>
            <person name="Asadollahi M."/>
            <person name="Askin M."/>
            <person name="Barry K."/>
            <person name="Battaglia E."/>
            <person name="Bayram O."/>
            <person name="Benocci T."/>
            <person name="Braus-Stromeyer S.A."/>
            <person name="Caldana C."/>
            <person name="Canovas D."/>
            <person name="Cerqueira G.C."/>
            <person name="Chen F."/>
            <person name="Chen W."/>
            <person name="Choi C."/>
            <person name="Clum A."/>
            <person name="Dos Santos R.A."/>
            <person name="Damasio A.R."/>
            <person name="Diallinas G."/>
            <person name="Emri T."/>
            <person name="Fekete E."/>
            <person name="Flipphi M."/>
            <person name="Freyberg S."/>
            <person name="Gallo A."/>
            <person name="Gournas C."/>
            <person name="Habgood R."/>
            <person name="Hainaut M."/>
            <person name="Harispe M.L."/>
            <person name="Henrissat B."/>
            <person name="Hilden K.S."/>
            <person name="Hope R."/>
            <person name="Hossain A."/>
            <person name="Karabika E."/>
            <person name="Karaffa L."/>
            <person name="Karanyi Z."/>
            <person name="Krasevec N."/>
            <person name="Kuo A."/>
            <person name="Kusch H."/>
            <person name="LaButti K."/>
            <person name="Lagendijk E.L."/>
            <person name="Lapidus A."/>
            <person name="Levasseur A."/>
            <person name="Lindquist E."/>
            <person name="Lipzen A."/>
            <person name="Logrieco A.F."/>
            <person name="MacCabe A."/>
            <person name="Maekelae M.R."/>
            <person name="Malavazi I."/>
            <person name="Melin P."/>
            <person name="Meyer V."/>
            <person name="Mielnichuk N."/>
            <person name="Miskei M."/>
            <person name="Molnar A.P."/>
            <person name="Mule G."/>
            <person name="Ngan C.Y."/>
            <person name="Orejas M."/>
            <person name="Orosz E."/>
            <person name="Ouedraogo J.P."/>
            <person name="Overkamp K.M."/>
            <person name="Park H.-S."/>
            <person name="Perrone G."/>
            <person name="Piumi F."/>
            <person name="Punt P.J."/>
            <person name="Ram A.F."/>
            <person name="Ramon A."/>
            <person name="Rauscher S."/>
            <person name="Record E."/>
            <person name="Riano-Pachon D.M."/>
            <person name="Robert V."/>
            <person name="Roehrig J."/>
            <person name="Ruller R."/>
            <person name="Salamov A."/>
            <person name="Salih N.S."/>
            <person name="Samson R.A."/>
            <person name="Sandor E."/>
            <person name="Sanguinetti M."/>
            <person name="Schuetze T."/>
            <person name="Sepcic K."/>
            <person name="Shelest E."/>
            <person name="Sherlock G."/>
            <person name="Sophianopoulou V."/>
            <person name="Squina F.M."/>
            <person name="Sun H."/>
            <person name="Susca A."/>
            <person name="Todd R.B."/>
            <person name="Tsang A."/>
            <person name="Unkles S.E."/>
            <person name="van de Wiele N."/>
            <person name="van Rossen-Uffink D."/>
            <person name="Oliveira J.V."/>
            <person name="Vesth T.C."/>
            <person name="Visser J."/>
            <person name="Yu J.-H."/>
            <person name="Zhou M."/>
            <person name="Andersen M.R."/>
            <person name="Archer D.B."/>
            <person name="Baker S.E."/>
            <person name="Benoit I."/>
            <person name="Brakhage A.A."/>
            <person name="Braus G.H."/>
            <person name="Fischer R."/>
            <person name="Frisvad J.C."/>
            <person name="Goldman G.H."/>
            <person name="Houbraken J."/>
            <person name="Oakley B."/>
            <person name="Pocsi I."/>
            <person name="Scazzocchio C."/>
            <person name="Seiboth B."/>
            <person name="vanKuyk P.A."/>
            <person name="Wortman J."/>
            <person name="Dyer P.S."/>
            <person name="Grigoriev I.V."/>
        </authorList>
    </citation>
    <scope>NUCLEOTIDE SEQUENCE [LARGE SCALE GENOMIC DNA]</scope>
    <source>
        <strain evidence="4">ITEM 5010</strain>
    </source>
</reference>
<dbReference type="Gene3D" id="3.20.20.100">
    <property type="entry name" value="NADP-dependent oxidoreductase domain"/>
    <property type="match status" value="1"/>
</dbReference>
<proteinExistence type="predicted"/>
<accession>A0A1R3RWQ7</accession>
<dbReference type="PANTHER" id="PTHR43625:SF78">
    <property type="entry name" value="PYRIDOXAL REDUCTASE-RELATED"/>
    <property type="match status" value="1"/>
</dbReference>
<dbReference type="InterPro" id="IPR036812">
    <property type="entry name" value="NAD(P)_OxRdtase_dom_sf"/>
</dbReference>
<dbReference type="GO" id="GO:0005737">
    <property type="term" value="C:cytoplasm"/>
    <property type="evidence" value="ECO:0007669"/>
    <property type="project" value="TreeGrafter"/>
</dbReference>
<dbReference type="PANTHER" id="PTHR43625">
    <property type="entry name" value="AFLATOXIN B1 ALDEHYDE REDUCTASE"/>
    <property type="match status" value="1"/>
</dbReference>
<dbReference type="EMBL" id="KV907495">
    <property type="protein sequence ID" value="OOF98924.1"/>
    <property type="molecule type" value="Genomic_DNA"/>
</dbReference>
<dbReference type="CDD" id="cd19077">
    <property type="entry name" value="AKR_AKR8A1-2"/>
    <property type="match status" value="1"/>
</dbReference>
<dbReference type="InterPro" id="IPR050791">
    <property type="entry name" value="Aldo-Keto_reductase"/>
</dbReference>
<evidence type="ECO:0000313" key="3">
    <source>
        <dbReference type="EMBL" id="OOF98924.1"/>
    </source>
</evidence>
<dbReference type="GO" id="GO:0016491">
    <property type="term" value="F:oxidoreductase activity"/>
    <property type="evidence" value="ECO:0007669"/>
    <property type="project" value="UniProtKB-KW"/>
</dbReference>
<evidence type="ECO:0000259" key="2">
    <source>
        <dbReference type="Pfam" id="PF00248"/>
    </source>
</evidence>
<organism evidence="3 4">
    <name type="scientific">Aspergillus carbonarius (strain ITEM 5010)</name>
    <dbReference type="NCBI Taxonomy" id="602072"/>
    <lineage>
        <taxon>Eukaryota</taxon>
        <taxon>Fungi</taxon>
        <taxon>Dikarya</taxon>
        <taxon>Ascomycota</taxon>
        <taxon>Pezizomycotina</taxon>
        <taxon>Eurotiomycetes</taxon>
        <taxon>Eurotiomycetidae</taxon>
        <taxon>Eurotiales</taxon>
        <taxon>Aspergillaceae</taxon>
        <taxon>Aspergillus</taxon>
        <taxon>Aspergillus subgen. Circumdati</taxon>
    </lineage>
</organism>
<evidence type="ECO:0000313" key="4">
    <source>
        <dbReference type="Proteomes" id="UP000188318"/>
    </source>
</evidence>
<evidence type="ECO:0000256" key="1">
    <source>
        <dbReference type="ARBA" id="ARBA00023002"/>
    </source>
</evidence>
<keyword evidence="4" id="KW-1185">Reference proteome</keyword>
<dbReference type="Proteomes" id="UP000188318">
    <property type="component" value="Unassembled WGS sequence"/>
</dbReference>
<keyword evidence="1" id="KW-0560">Oxidoreductase</keyword>
<dbReference type="Pfam" id="PF00248">
    <property type="entry name" value="Aldo_ket_red"/>
    <property type="match status" value="1"/>
</dbReference>
<dbReference type="STRING" id="602072.A0A1R3RWQ7"/>
<sequence length="331" mass="36153">MVFLAGKEITQNGLGLMRFTWVSNVTPDEQAFKVLKTALAAGVNVWNGADFYGTPDNNSLHLMNRYFTAYPEDADKVVLMIKSGLVDMRTFSLDCSRAGLRGFVDNAMKILDGKKKIDIFGCARVDPNVPVEESMKALAELKDEGRIGGIQLTEVKADTIRRAASVAKIDMVEAEVSLWATDIFRNGVAETCAELGIPIIAHTPLGAGMLTGTIKSPADLTEGDHHRFFPRFHPDNLSKNRLLVTELEKLAASKGCTAAQLALSWVKAQSKKPGMPILVPVAGARSEARVVENVKDVDLTDHDLKQIDAILENFPVIGERFPPAGMKLNEY</sequence>
<dbReference type="SUPFAM" id="SSF51430">
    <property type="entry name" value="NAD(P)-linked oxidoreductase"/>
    <property type="match status" value="1"/>
</dbReference>
<protein>
    <recommendedName>
        <fullName evidence="2">NADP-dependent oxidoreductase domain-containing protein</fullName>
    </recommendedName>
</protein>
<dbReference type="InterPro" id="IPR023210">
    <property type="entry name" value="NADP_OxRdtase_dom"/>
</dbReference>
<feature type="domain" description="NADP-dependent oxidoreductase" evidence="2">
    <location>
        <begin position="13"/>
        <end position="311"/>
    </location>
</feature>
<gene>
    <name evidence="3" type="ORF">ASPCADRAFT_140383</name>
</gene>
<dbReference type="OMA" id="IDIFGCA"/>